<evidence type="ECO:0000313" key="2">
    <source>
        <dbReference type="Proteomes" id="UP000724874"/>
    </source>
</evidence>
<comment type="caution">
    <text evidence="1">The sequence shown here is derived from an EMBL/GenBank/DDBJ whole genome shotgun (WGS) entry which is preliminary data.</text>
</comment>
<keyword evidence="2" id="KW-1185">Reference proteome</keyword>
<dbReference type="Gene3D" id="2.80.10.50">
    <property type="match status" value="1"/>
</dbReference>
<protein>
    <submittedName>
        <fullName evidence="1">Uncharacterized protein</fullName>
    </submittedName>
</protein>
<organism evidence="1 2">
    <name type="scientific">Gymnopilus junonius</name>
    <name type="common">Spectacular rustgill mushroom</name>
    <name type="synonym">Gymnopilus spectabilis subsp. junonius</name>
    <dbReference type="NCBI Taxonomy" id="109634"/>
    <lineage>
        <taxon>Eukaryota</taxon>
        <taxon>Fungi</taxon>
        <taxon>Dikarya</taxon>
        <taxon>Basidiomycota</taxon>
        <taxon>Agaricomycotina</taxon>
        <taxon>Agaricomycetes</taxon>
        <taxon>Agaricomycetidae</taxon>
        <taxon>Agaricales</taxon>
        <taxon>Agaricineae</taxon>
        <taxon>Hymenogastraceae</taxon>
        <taxon>Gymnopilus</taxon>
    </lineage>
</organism>
<accession>A0A9P5TIU1</accession>
<dbReference type="Proteomes" id="UP000724874">
    <property type="component" value="Unassembled WGS sequence"/>
</dbReference>
<name>A0A9P5TIU1_GYMJU</name>
<evidence type="ECO:0000313" key="1">
    <source>
        <dbReference type="EMBL" id="KAF8882763.1"/>
    </source>
</evidence>
<dbReference type="AlphaFoldDB" id="A0A9P5TIU1"/>
<proteinExistence type="predicted"/>
<sequence>MSIKPGLYEISWVPMHIQPPFISGQYATGGNINAPLRTEAMRPGSSSQKARFDCIEPVKGKRDIYTISNPTLPEGTGISRTSGGIVLAGWGIENDRGGPTEPVTLSVDMTQWSITPTDPANNVFCISLPFNEIVQITRAVTEQNNQASLVYVQLLLCVQPFVTEPMAQTQMMQALPQWQFVPVAQ</sequence>
<gene>
    <name evidence="1" type="ORF">CPB84DRAFT_1750830</name>
</gene>
<reference evidence="1" key="1">
    <citation type="submission" date="2020-11" db="EMBL/GenBank/DDBJ databases">
        <authorList>
            <consortium name="DOE Joint Genome Institute"/>
            <person name="Ahrendt S."/>
            <person name="Riley R."/>
            <person name="Andreopoulos W."/>
            <person name="LaButti K."/>
            <person name="Pangilinan J."/>
            <person name="Ruiz-duenas F.J."/>
            <person name="Barrasa J.M."/>
            <person name="Sanchez-Garcia M."/>
            <person name="Camarero S."/>
            <person name="Miyauchi S."/>
            <person name="Serrano A."/>
            <person name="Linde D."/>
            <person name="Babiker R."/>
            <person name="Drula E."/>
            <person name="Ayuso-Fernandez I."/>
            <person name="Pacheco R."/>
            <person name="Padilla G."/>
            <person name="Ferreira P."/>
            <person name="Barriuso J."/>
            <person name="Kellner H."/>
            <person name="Castanera R."/>
            <person name="Alfaro M."/>
            <person name="Ramirez L."/>
            <person name="Pisabarro A.G."/>
            <person name="Kuo A."/>
            <person name="Tritt A."/>
            <person name="Lipzen A."/>
            <person name="He G."/>
            <person name="Yan M."/>
            <person name="Ng V."/>
            <person name="Cullen D."/>
            <person name="Martin F."/>
            <person name="Rosso M.-N."/>
            <person name="Henrissat B."/>
            <person name="Hibbett D."/>
            <person name="Martinez A.T."/>
            <person name="Grigoriev I.V."/>
        </authorList>
    </citation>
    <scope>NUCLEOTIDE SEQUENCE</scope>
    <source>
        <strain evidence="1">AH 44721</strain>
    </source>
</reference>
<dbReference type="EMBL" id="JADNYJ010000120">
    <property type="protein sequence ID" value="KAF8882763.1"/>
    <property type="molecule type" value="Genomic_DNA"/>
</dbReference>
<dbReference type="OrthoDB" id="2905687at2759"/>